<evidence type="ECO:0000313" key="2">
    <source>
        <dbReference type="EMBL" id="CDW76412.1"/>
    </source>
</evidence>
<keyword evidence="1" id="KW-1133">Transmembrane helix</keyword>
<dbReference type="AlphaFoldDB" id="A0A078A3M0"/>
<keyword evidence="1" id="KW-0472">Membrane</keyword>
<keyword evidence="1" id="KW-0812">Transmembrane</keyword>
<evidence type="ECO:0008006" key="4">
    <source>
        <dbReference type="Google" id="ProtNLM"/>
    </source>
</evidence>
<accession>A0A078A3M0</accession>
<dbReference type="InParanoid" id="A0A078A3M0"/>
<feature type="transmembrane region" description="Helical" evidence="1">
    <location>
        <begin position="114"/>
        <end position="136"/>
    </location>
</feature>
<evidence type="ECO:0000313" key="3">
    <source>
        <dbReference type="Proteomes" id="UP000039865"/>
    </source>
</evidence>
<gene>
    <name evidence="2" type="primary">Contig8767.g9357</name>
    <name evidence="2" type="ORF">STYLEM_5412</name>
</gene>
<name>A0A078A3M0_STYLE</name>
<dbReference type="Proteomes" id="UP000039865">
    <property type="component" value="Unassembled WGS sequence"/>
</dbReference>
<proteinExistence type="predicted"/>
<keyword evidence="3" id="KW-1185">Reference proteome</keyword>
<organism evidence="2 3">
    <name type="scientific">Stylonychia lemnae</name>
    <name type="common">Ciliate</name>
    <dbReference type="NCBI Taxonomy" id="5949"/>
    <lineage>
        <taxon>Eukaryota</taxon>
        <taxon>Sar</taxon>
        <taxon>Alveolata</taxon>
        <taxon>Ciliophora</taxon>
        <taxon>Intramacronucleata</taxon>
        <taxon>Spirotrichea</taxon>
        <taxon>Stichotrichia</taxon>
        <taxon>Sporadotrichida</taxon>
        <taxon>Oxytrichidae</taxon>
        <taxon>Stylonychinae</taxon>
        <taxon>Stylonychia</taxon>
    </lineage>
</organism>
<sequence length="227" mass="26593">MVGIFENHQTSITLNKVPAYRGQCNQKYEDLDDASKVNTLFLRSFIQNYSNSRFGIQSDFTETVYPTIDYMMPPYIDDHKGIKHFFPIIMNFQDYNIDVFNVRPKTYADGIQQIGSMLALLGLTSTMLFILNRYFFNKKLSQRLKKINGLENETLQELLTFDTFCNMKKQIDLQQSKIDQLVITVQSLQREQQDFELSSDGETKTQNFFFSKSNEKNKRTSVFQNIQ</sequence>
<evidence type="ECO:0000256" key="1">
    <source>
        <dbReference type="SAM" id="Phobius"/>
    </source>
</evidence>
<dbReference type="EMBL" id="CCKQ01005248">
    <property type="protein sequence ID" value="CDW76412.1"/>
    <property type="molecule type" value="Genomic_DNA"/>
</dbReference>
<reference evidence="2 3" key="1">
    <citation type="submission" date="2014-06" db="EMBL/GenBank/DDBJ databases">
        <authorList>
            <person name="Swart Estienne"/>
        </authorList>
    </citation>
    <scope>NUCLEOTIDE SEQUENCE [LARGE SCALE GENOMIC DNA]</scope>
    <source>
        <strain evidence="2 3">130c</strain>
    </source>
</reference>
<protein>
    <recommendedName>
        <fullName evidence="4">Transmembrane protein</fullName>
    </recommendedName>
</protein>